<reference evidence="1 2" key="1">
    <citation type="journal article" date="2015" name="J. Biotechnol.">
        <title>Complete genome sequence of a malodorant-producing acetogen, Clostridium scatologenes ATCC 25775(T).</title>
        <authorList>
            <person name="Zhu Z."/>
            <person name="Guo T."/>
            <person name="Zheng H."/>
            <person name="Song T."/>
            <person name="Ouyang P."/>
            <person name="Xie J."/>
        </authorList>
    </citation>
    <scope>NUCLEOTIDE SEQUENCE [LARGE SCALE GENOMIC DNA]</scope>
    <source>
        <strain evidence="1 2">ATCC 25775</strain>
    </source>
</reference>
<proteinExistence type="predicted"/>
<keyword evidence="2" id="KW-1185">Reference proteome</keyword>
<accession>A0A0E3JNF0</accession>
<dbReference type="HOGENOM" id="CLU_3060273_0_0_9"/>
<protein>
    <submittedName>
        <fullName evidence="1">Uncharacterized protein</fullName>
    </submittedName>
</protein>
<sequence length="53" mass="6000">MLVLPVCRFSFGQATFTGGGCMLLAKKDIKISTNEDLCRNTERDEFIEKKVNM</sequence>
<evidence type="ECO:0000313" key="2">
    <source>
        <dbReference type="Proteomes" id="UP000033115"/>
    </source>
</evidence>
<dbReference type="AlphaFoldDB" id="A0A0E3JNF0"/>
<dbReference type="Proteomes" id="UP000033115">
    <property type="component" value="Chromosome"/>
</dbReference>
<gene>
    <name evidence="1" type="ORF">CSCA_2048</name>
</gene>
<evidence type="ECO:0000313" key="1">
    <source>
        <dbReference type="EMBL" id="AKA69173.1"/>
    </source>
</evidence>
<dbReference type="KEGG" id="csq:CSCA_2048"/>
<dbReference type="STRING" id="1548.CSCA_2048"/>
<name>A0A0E3JNF0_CLOSL</name>
<dbReference type="EMBL" id="CP009933">
    <property type="protein sequence ID" value="AKA69173.1"/>
    <property type="molecule type" value="Genomic_DNA"/>
</dbReference>
<organism evidence="1 2">
    <name type="scientific">Clostridium scatologenes</name>
    <dbReference type="NCBI Taxonomy" id="1548"/>
    <lineage>
        <taxon>Bacteria</taxon>
        <taxon>Bacillati</taxon>
        <taxon>Bacillota</taxon>
        <taxon>Clostridia</taxon>
        <taxon>Eubacteriales</taxon>
        <taxon>Clostridiaceae</taxon>
        <taxon>Clostridium</taxon>
    </lineage>
</organism>